<dbReference type="PANTHER" id="PTHR11606">
    <property type="entry name" value="GLUTAMATE DEHYDROGENASE"/>
    <property type="match status" value="1"/>
</dbReference>
<comment type="similarity">
    <text evidence="1 4 8">Belongs to the Glu/Leu/Phe/Val dehydrogenases family.</text>
</comment>
<dbReference type="PANTHER" id="PTHR11606:SF13">
    <property type="entry name" value="GLUTAMATE DEHYDROGENASE 1, MITOCHONDRIAL"/>
    <property type="match status" value="1"/>
</dbReference>
<evidence type="ECO:0000256" key="8">
    <source>
        <dbReference type="RuleBase" id="RU004417"/>
    </source>
</evidence>
<evidence type="ECO:0000256" key="6">
    <source>
        <dbReference type="PIRSR" id="PIRSR000185-2"/>
    </source>
</evidence>
<protein>
    <recommendedName>
        <fullName evidence="2 4">Glutamate dehydrogenase</fullName>
    </recommendedName>
</protein>
<feature type="domain" description="Glutamate/phenylalanine/leucine/valine/L-tryptophan dehydrogenase C-terminal" evidence="9">
    <location>
        <begin position="183"/>
        <end position="416"/>
    </location>
</feature>
<feature type="site" description="Important for catalysis" evidence="7">
    <location>
        <position position="146"/>
    </location>
</feature>
<evidence type="ECO:0000256" key="7">
    <source>
        <dbReference type="PIRSR" id="PIRSR000185-3"/>
    </source>
</evidence>
<dbReference type="EMBL" id="DWWI01000066">
    <property type="protein sequence ID" value="HJC42650.1"/>
    <property type="molecule type" value="Genomic_DNA"/>
</dbReference>
<evidence type="ECO:0000256" key="2">
    <source>
        <dbReference type="ARBA" id="ARBA00012896"/>
    </source>
</evidence>
<dbReference type="PIRSF" id="PIRSF000185">
    <property type="entry name" value="Glu_DH"/>
    <property type="match status" value="1"/>
</dbReference>
<feature type="active site" description="Proton donor" evidence="5">
    <location>
        <position position="106"/>
    </location>
</feature>
<dbReference type="FunFam" id="3.40.50.10860:FF:000003">
    <property type="entry name" value="Glutamate dehydrogenase"/>
    <property type="match status" value="1"/>
</dbReference>
<dbReference type="InterPro" id="IPR033922">
    <property type="entry name" value="NAD_bind_Glu_DH"/>
</dbReference>
<evidence type="ECO:0000256" key="1">
    <source>
        <dbReference type="ARBA" id="ARBA00006382"/>
    </source>
</evidence>
<keyword evidence="6" id="KW-0520">NAD</keyword>
<evidence type="ECO:0000313" key="10">
    <source>
        <dbReference type="EMBL" id="HJC42650.1"/>
    </source>
</evidence>
<dbReference type="PROSITE" id="PS00074">
    <property type="entry name" value="GLFV_DEHYDROGENASE"/>
    <property type="match status" value="1"/>
</dbReference>
<dbReference type="SMART" id="SM00839">
    <property type="entry name" value="ELFV_dehydrog"/>
    <property type="match status" value="1"/>
</dbReference>
<comment type="caution">
    <text evidence="10">The sequence shown here is derived from an EMBL/GenBank/DDBJ whole genome shotgun (WGS) entry which is preliminary data.</text>
</comment>
<dbReference type="InterPro" id="IPR006097">
    <property type="entry name" value="Glu/Leu/Phe/Val/Trp_DH_dimer"/>
</dbReference>
<dbReference type="GO" id="GO:0000166">
    <property type="term" value="F:nucleotide binding"/>
    <property type="evidence" value="ECO:0007669"/>
    <property type="project" value="UniProtKB-KW"/>
</dbReference>
<dbReference type="GO" id="GO:0006538">
    <property type="term" value="P:L-glutamate catabolic process"/>
    <property type="evidence" value="ECO:0007669"/>
    <property type="project" value="TreeGrafter"/>
</dbReference>
<evidence type="ECO:0000256" key="3">
    <source>
        <dbReference type="ARBA" id="ARBA00023002"/>
    </source>
</evidence>
<reference evidence="10" key="2">
    <citation type="submission" date="2021-04" db="EMBL/GenBank/DDBJ databases">
        <authorList>
            <person name="Gilroy R."/>
        </authorList>
    </citation>
    <scope>NUCLEOTIDE SEQUENCE</scope>
    <source>
        <strain evidence="10">CHK165-2605</strain>
    </source>
</reference>
<keyword evidence="6" id="KW-0547">Nucleotide-binding</keyword>
<dbReference type="PRINTS" id="PR00082">
    <property type="entry name" value="GLFDHDRGNASE"/>
</dbReference>
<evidence type="ECO:0000259" key="9">
    <source>
        <dbReference type="SMART" id="SM00839"/>
    </source>
</evidence>
<dbReference type="InterPro" id="IPR046346">
    <property type="entry name" value="Aminoacid_DH-like_N_sf"/>
</dbReference>
<dbReference type="InterPro" id="IPR006096">
    <property type="entry name" value="Glu/Leu/Phe/Val/Trp_DH_C"/>
</dbReference>
<dbReference type="AlphaFoldDB" id="A0A9D2P4E6"/>
<name>A0A9D2P4E6_9FIRM</name>
<dbReference type="InterPro" id="IPR036291">
    <property type="entry name" value="NAD(P)-bd_dom_sf"/>
</dbReference>
<accession>A0A9D2P4E6</accession>
<evidence type="ECO:0000256" key="4">
    <source>
        <dbReference type="PIRNR" id="PIRNR000185"/>
    </source>
</evidence>
<keyword evidence="3 4" id="KW-0560">Oxidoreductase</keyword>
<dbReference type="InterPro" id="IPR006095">
    <property type="entry name" value="Glu/Leu/Phe/Val/Trp_DH"/>
</dbReference>
<dbReference type="Gene3D" id="3.40.50.720">
    <property type="entry name" value="NAD(P)-binding Rossmann-like Domain"/>
    <property type="match status" value="1"/>
</dbReference>
<evidence type="ECO:0000313" key="11">
    <source>
        <dbReference type="Proteomes" id="UP000823895"/>
    </source>
</evidence>
<dbReference type="InterPro" id="IPR014362">
    <property type="entry name" value="Glu_DH"/>
</dbReference>
<reference evidence="10" key="1">
    <citation type="journal article" date="2021" name="PeerJ">
        <title>Extensive microbial diversity within the chicken gut microbiome revealed by metagenomics and culture.</title>
        <authorList>
            <person name="Gilroy R."/>
            <person name="Ravi A."/>
            <person name="Getino M."/>
            <person name="Pursley I."/>
            <person name="Horton D.L."/>
            <person name="Alikhan N.F."/>
            <person name="Baker D."/>
            <person name="Gharbi K."/>
            <person name="Hall N."/>
            <person name="Watson M."/>
            <person name="Adriaenssens E.M."/>
            <person name="Foster-Nyarko E."/>
            <person name="Jarju S."/>
            <person name="Secka A."/>
            <person name="Antonio M."/>
            <person name="Oren A."/>
            <person name="Chaudhuri R.R."/>
            <person name="La Ragione R."/>
            <person name="Hildebrand F."/>
            <person name="Pallen M.J."/>
        </authorList>
    </citation>
    <scope>NUCLEOTIDE SEQUENCE</scope>
    <source>
        <strain evidence="10">CHK165-2605</strain>
    </source>
</reference>
<dbReference type="Pfam" id="PF00208">
    <property type="entry name" value="ELFV_dehydrog"/>
    <property type="match status" value="1"/>
</dbReference>
<dbReference type="Gene3D" id="3.40.50.10860">
    <property type="entry name" value="Leucine Dehydrogenase, chain A, domain 1"/>
    <property type="match status" value="1"/>
</dbReference>
<dbReference type="InterPro" id="IPR033524">
    <property type="entry name" value="Glu/Leu/Phe/Val_DH_AS"/>
</dbReference>
<gene>
    <name evidence="10" type="ORF">H9756_03055</name>
</gene>
<feature type="binding site" evidence="6">
    <location>
        <position position="70"/>
    </location>
    <ligand>
        <name>substrate</name>
    </ligand>
</feature>
<dbReference type="Proteomes" id="UP000823895">
    <property type="component" value="Unassembled WGS sequence"/>
</dbReference>
<evidence type="ECO:0000256" key="5">
    <source>
        <dbReference type="PIRSR" id="PIRSR000185-1"/>
    </source>
</evidence>
<sequence>MRHTYNPYKNVIDVMEKAMKLGNIDTSMFEILKNPQRETKVYLPVEMDDGSVRVFEGYRVQHSNIRGPFKGGIRFHQNCDLDEVKALATWMTLKCAVADIPYGGAKGGIQVDPSTLSERELRALTRRYTFAIAPIIGADTDIPAPDVNTNFQTMAWVLDTYSQLKGHPCPGVVTGKPIELGGSRGRNSATGRGVVISTKLILALDGRTLEDTTVAIQGMGNVGANAARIFYHRKAKIVALSDISGGIYCEDGLDADAVSAFLEQGNVMIKDYNAEGVVHISNEEVLTCKCDVLVPAALENQITADNAAKLNCSYVVEAANGPTTEEADQILDERGITLLPDIFANSGGVIVSYFEWVQNIQELTWDRDQVNEMLEKLMSRSFQNILDEKEAHHCSYRMAAYIVALKKLVYAEKLKGIFP</sequence>
<dbReference type="Pfam" id="PF02812">
    <property type="entry name" value="ELFV_dehydrog_N"/>
    <property type="match status" value="1"/>
</dbReference>
<feature type="binding site" evidence="6">
    <location>
        <position position="190"/>
    </location>
    <ligand>
        <name>NAD(+)</name>
        <dbReference type="ChEBI" id="CHEBI:57540"/>
    </ligand>
</feature>
<organism evidence="10 11">
    <name type="scientific">Candidatus Mediterraneibacter gallistercoris</name>
    <dbReference type="NCBI Taxonomy" id="2838671"/>
    <lineage>
        <taxon>Bacteria</taxon>
        <taxon>Bacillati</taxon>
        <taxon>Bacillota</taxon>
        <taxon>Clostridia</taxon>
        <taxon>Lachnospirales</taxon>
        <taxon>Lachnospiraceae</taxon>
        <taxon>Mediterraneibacter</taxon>
    </lineage>
</organism>
<dbReference type="CDD" id="cd01076">
    <property type="entry name" value="NAD_bind_1_Glu_DH"/>
    <property type="match status" value="1"/>
</dbReference>
<feature type="binding site" evidence="6">
    <location>
        <position position="352"/>
    </location>
    <ligand>
        <name>substrate</name>
    </ligand>
</feature>
<proteinExistence type="inferred from homology"/>
<dbReference type="SUPFAM" id="SSF53223">
    <property type="entry name" value="Aminoacid dehydrogenase-like, N-terminal domain"/>
    <property type="match status" value="1"/>
</dbReference>
<feature type="binding site" evidence="6">
    <location>
        <position position="221"/>
    </location>
    <ligand>
        <name>NAD(+)</name>
        <dbReference type="ChEBI" id="CHEBI:57540"/>
    </ligand>
</feature>
<feature type="binding site" evidence="6">
    <location>
        <position position="94"/>
    </location>
    <ligand>
        <name>substrate</name>
    </ligand>
</feature>
<dbReference type="SUPFAM" id="SSF51735">
    <property type="entry name" value="NAD(P)-binding Rossmann-fold domains"/>
    <property type="match status" value="1"/>
</dbReference>
<dbReference type="GO" id="GO:0004352">
    <property type="term" value="F:glutamate dehydrogenase (NAD+) activity"/>
    <property type="evidence" value="ECO:0007669"/>
    <property type="project" value="TreeGrafter"/>
</dbReference>